<accession>A0A9P7KIM1</accession>
<protein>
    <submittedName>
        <fullName evidence="1">Uncharacterized protein</fullName>
    </submittedName>
</protein>
<proteinExistence type="predicted"/>
<comment type="caution">
    <text evidence="1">The sequence shown here is derived from an EMBL/GenBank/DDBJ whole genome shotgun (WGS) entry which is preliminary data.</text>
</comment>
<reference evidence="1" key="2">
    <citation type="submission" date="2021-10" db="EMBL/GenBank/DDBJ databases">
        <title>Phylogenomics reveals ancestral predisposition of the termite-cultivated fungus Termitomyces towards a domesticated lifestyle.</title>
        <authorList>
            <person name="Auxier B."/>
            <person name="Grum-Grzhimaylo A."/>
            <person name="Cardenas M.E."/>
            <person name="Lodge J.D."/>
            <person name="Laessoe T."/>
            <person name="Pedersen O."/>
            <person name="Smith M.E."/>
            <person name="Kuyper T.W."/>
            <person name="Franco-Molano E.A."/>
            <person name="Baroni T.J."/>
            <person name="Aanen D.K."/>
        </authorList>
    </citation>
    <scope>NUCLEOTIDE SEQUENCE</scope>
    <source>
        <strain evidence="1">AP01</strain>
        <tissue evidence="1">Mycelium</tissue>
    </source>
</reference>
<evidence type="ECO:0000313" key="2">
    <source>
        <dbReference type="Proteomes" id="UP000775547"/>
    </source>
</evidence>
<keyword evidence="2" id="KW-1185">Reference proteome</keyword>
<organism evidence="1 2">
    <name type="scientific">Asterophora parasitica</name>
    <dbReference type="NCBI Taxonomy" id="117018"/>
    <lineage>
        <taxon>Eukaryota</taxon>
        <taxon>Fungi</taxon>
        <taxon>Dikarya</taxon>
        <taxon>Basidiomycota</taxon>
        <taxon>Agaricomycotina</taxon>
        <taxon>Agaricomycetes</taxon>
        <taxon>Agaricomycetidae</taxon>
        <taxon>Agaricales</taxon>
        <taxon>Tricholomatineae</taxon>
        <taxon>Lyophyllaceae</taxon>
        <taxon>Asterophora</taxon>
    </lineage>
</organism>
<reference evidence="1" key="1">
    <citation type="submission" date="2020-07" db="EMBL/GenBank/DDBJ databases">
        <authorList>
            <person name="Nieuwenhuis M."/>
            <person name="Van De Peppel L.J.J."/>
        </authorList>
    </citation>
    <scope>NUCLEOTIDE SEQUENCE</scope>
    <source>
        <strain evidence="1">AP01</strain>
        <tissue evidence="1">Mycelium</tissue>
    </source>
</reference>
<name>A0A9P7KIM1_9AGAR</name>
<dbReference type="OrthoDB" id="3034681at2759"/>
<dbReference type="AlphaFoldDB" id="A0A9P7KIM1"/>
<dbReference type="EMBL" id="JABCKV010000001">
    <property type="protein sequence ID" value="KAG5648856.1"/>
    <property type="molecule type" value="Genomic_DNA"/>
</dbReference>
<dbReference type="Proteomes" id="UP000775547">
    <property type="component" value="Unassembled WGS sequence"/>
</dbReference>
<sequence length="512" mass="57476">MTSLPQLTIHSDCATLNLSFTGVLAINDEYGAPETHHAHALASRLTKDIRSLCVFLGPNLGPYDDLALSPIMENIATGCLRLEFLSISGYANIWNLNMTTRMFATLPPSVLRTMRFVDPDRKSEVTMTTKDGQEFLSASLSLKCLEEESFLAVLFLSVWRLTKLVIMPPLIGADYVRDIILTSFNHFLPRLRDLVHLSLPLDLSLDLVRILFLASALPHCNELTLVSSPMRLHPPFVSFSRLALVEGLHKFHHLKVLCLPIEVLCKRLHACLRELEDLQELTVIINTACGAPHRLATPRPGQFSQLRTLRIKGSFTHTRWALHAFAHPAANFLRRLCVESKFIQNKQEVGMVFNVMKDHCPVVEEVGIYIEGVGASARADWVDLSPLRDFTLKKFDIQHPRPLVLSDGDILSFLVEWPKAKHVSLNLRPTLLPWASIRGGATQAPTLNCLVHVADHGHKLHHLGVHANLRFAHSLKQDLFLAPNRFELDLGSRCNKRDLAVVRGLFPQITLL</sequence>
<gene>
    <name evidence="1" type="ORF">DXG03_000205</name>
</gene>
<evidence type="ECO:0000313" key="1">
    <source>
        <dbReference type="EMBL" id="KAG5648856.1"/>
    </source>
</evidence>